<dbReference type="InterPro" id="IPR036788">
    <property type="entry name" value="T_IF-3_C_sf"/>
</dbReference>
<dbReference type="GO" id="GO:0006413">
    <property type="term" value="P:translational initiation"/>
    <property type="evidence" value="ECO:0007669"/>
    <property type="project" value="InterPro"/>
</dbReference>
<dbReference type="AlphaFoldDB" id="A0AAN8NX35"/>
<comment type="caution">
    <text evidence="1">The sequence shown here is derived from an EMBL/GenBank/DDBJ whole genome shotgun (WGS) entry which is preliminary data.</text>
</comment>
<sequence length="201" mass="22968">MNETNSLKRYESALSHLKCALYSSPSCNNEQKEKKKFLNSDGNFEEKIIPKTIKISLIDINGEKTTTYLEQAQKIAKHNRFKLVKVADDTIKPTYKLAKYEIDVKSSSTGNSKKVVFGSNILPHDIAYKVKHVCKMVAKGKVVDVTIERKKDQANTYESILKLIQEKLEVDHKLTKRSEKSSVIGFTIRPKVMKTRDEETE</sequence>
<name>A0AAN8NX35_POLSC</name>
<dbReference type="Proteomes" id="UP001372834">
    <property type="component" value="Unassembled WGS sequence"/>
</dbReference>
<evidence type="ECO:0000313" key="2">
    <source>
        <dbReference type="Proteomes" id="UP001372834"/>
    </source>
</evidence>
<accession>A0AAN8NX35</accession>
<organism evidence="1 2">
    <name type="scientific">Polyplax serrata</name>
    <name type="common">Common mouse louse</name>
    <dbReference type="NCBI Taxonomy" id="468196"/>
    <lineage>
        <taxon>Eukaryota</taxon>
        <taxon>Metazoa</taxon>
        <taxon>Ecdysozoa</taxon>
        <taxon>Arthropoda</taxon>
        <taxon>Hexapoda</taxon>
        <taxon>Insecta</taxon>
        <taxon>Pterygota</taxon>
        <taxon>Neoptera</taxon>
        <taxon>Paraneoptera</taxon>
        <taxon>Psocodea</taxon>
        <taxon>Troctomorpha</taxon>
        <taxon>Phthiraptera</taxon>
        <taxon>Anoplura</taxon>
        <taxon>Polyplacidae</taxon>
        <taxon>Polyplax</taxon>
    </lineage>
</organism>
<proteinExistence type="predicted"/>
<reference evidence="1 2" key="1">
    <citation type="submission" date="2023-10" db="EMBL/GenBank/DDBJ databases">
        <title>Genomes of two closely related lineages of the louse Polyplax serrata with different host specificities.</title>
        <authorList>
            <person name="Martinu J."/>
            <person name="Tarabai H."/>
            <person name="Stefka J."/>
            <person name="Hypsa V."/>
        </authorList>
    </citation>
    <scope>NUCLEOTIDE SEQUENCE [LARGE SCALE GENOMIC DNA]</scope>
    <source>
        <strain evidence="1">HR10_N</strain>
    </source>
</reference>
<dbReference type="SUPFAM" id="SSF55200">
    <property type="entry name" value="Translation initiation factor IF3, C-terminal domain"/>
    <property type="match status" value="1"/>
</dbReference>
<gene>
    <name evidence="1" type="ORF">RUM43_014276</name>
</gene>
<evidence type="ECO:0000313" key="1">
    <source>
        <dbReference type="EMBL" id="KAK6631180.1"/>
    </source>
</evidence>
<evidence type="ECO:0008006" key="3">
    <source>
        <dbReference type="Google" id="ProtNLM"/>
    </source>
</evidence>
<dbReference type="EMBL" id="JAWJWE010000009">
    <property type="protein sequence ID" value="KAK6631180.1"/>
    <property type="molecule type" value="Genomic_DNA"/>
</dbReference>
<dbReference type="Gene3D" id="3.30.110.10">
    <property type="entry name" value="Translation initiation factor 3 (IF-3), C-terminal domain"/>
    <property type="match status" value="1"/>
</dbReference>
<protein>
    <recommendedName>
        <fullName evidence="3">Translation initiation factor IF-3</fullName>
    </recommendedName>
</protein>